<comment type="caution">
    <text evidence="1">The sequence shown here is derived from an EMBL/GenBank/DDBJ whole genome shotgun (WGS) entry which is preliminary data.</text>
</comment>
<reference evidence="2" key="1">
    <citation type="submission" date="2017-01" db="EMBL/GenBank/DDBJ databases">
        <authorList>
            <person name="Wang Y."/>
            <person name="White M."/>
            <person name="Kvist S."/>
            <person name="Moncalvo J.-M."/>
        </authorList>
    </citation>
    <scope>NUCLEOTIDE SEQUENCE [LARGE SCALE GENOMIC DNA]</scope>
    <source>
        <strain evidence="2">ID-206-W2</strain>
    </source>
</reference>
<dbReference type="Proteomes" id="UP000187429">
    <property type="component" value="Unassembled WGS sequence"/>
</dbReference>
<protein>
    <submittedName>
        <fullName evidence="1">Uncharacterized protein</fullName>
    </submittedName>
</protein>
<proteinExistence type="predicted"/>
<gene>
    <name evidence="1" type="ORF">AYI69_g8512</name>
</gene>
<sequence>MSNPGKKPQPTDEWSNLTNAQQQLIDLQQAVDRGMEIDPDDIDRVVEEASKAPRLPITTPHEKKMWQLIDTVTKNLKGLSHKKRLDPFFRALMTPKARQ</sequence>
<organism evidence="1 2">
    <name type="scientific">Smittium culicis</name>
    <dbReference type="NCBI Taxonomy" id="133412"/>
    <lineage>
        <taxon>Eukaryota</taxon>
        <taxon>Fungi</taxon>
        <taxon>Fungi incertae sedis</taxon>
        <taxon>Zoopagomycota</taxon>
        <taxon>Kickxellomycotina</taxon>
        <taxon>Harpellomycetes</taxon>
        <taxon>Harpellales</taxon>
        <taxon>Legeriomycetaceae</taxon>
        <taxon>Smittium</taxon>
    </lineage>
</organism>
<evidence type="ECO:0000313" key="1">
    <source>
        <dbReference type="EMBL" id="OMJ14645.1"/>
    </source>
</evidence>
<dbReference type="AlphaFoldDB" id="A0A1R1XJ33"/>
<evidence type="ECO:0000313" key="2">
    <source>
        <dbReference type="Proteomes" id="UP000187429"/>
    </source>
</evidence>
<dbReference type="EMBL" id="LSSM01004561">
    <property type="protein sequence ID" value="OMJ14645.1"/>
    <property type="molecule type" value="Genomic_DNA"/>
</dbReference>
<dbReference type="OrthoDB" id="5535068at2759"/>
<name>A0A1R1XJ33_9FUNG</name>
<keyword evidence="2" id="KW-1185">Reference proteome</keyword>
<accession>A0A1R1XJ33</accession>